<dbReference type="EMBL" id="JANIAA010000027">
    <property type="protein sequence ID" value="MCQ8192627.1"/>
    <property type="molecule type" value="Genomic_DNA"/>
</dbReference>
<keyword evidence="3 6" id="KW-0418">Kinase</keyword>
<dbReference type="RefSeq" id="WP_256653488.1">
    <property type="nucleotide sequence ID" value="NZ_JANIAA010000027.1"/>
</dbReference>
<dbReference type="Gene3D" id="3.40.1190.20">
    <property type="match status" value="1"/>
</dbReference>
<evidence type="ECO:0000256" key="4">
    <source>
        <dbReference type="SAM" id="MobiDB-lite"/>
    </source>
</evidence>
<accession>A0ABT1V5F4</accession>
<dbReference type="SUPFAM" id="SSF53613">
    <property type="entry name" value="Ribokinase-like"/>
    <property type="match status" value="1"/>
</dbReference>
<dbReference type="GO" id="GO:0016301">
    <property type="term" value="F:kinase activity"/>
    <property type="evidence" value="ECO:0007669"/>
    <property type="project" value="UniProtKB-KW"/>
</dbReference>
<dbReference type="PANTHER" id="PTHR43085:SF57">
    <property type="entry name" value="CARBOHYDRATE KINASE PFKB DOMAIN-CONTAINING PROTEIN"/>
    <property type="match status" value="1"/>
</dbReference>
<dbReference type="PANTHER" id="PTHR43085">
    <property type="entry name" value="HEXOKINASE FAMILY MEMBER"/>
    <property type="match status" value="1"/>
</dbReference>
<comment type="similarity">
    <text evidence="1">Belongs to the carbohydrate kinase PfkB family.</text>
</comment>
<proteinExistence type="inferred from homology"/>
<protein>
    <submittedName>
        <fullName evidence="6">PfkB family carbohydrate kinase</fullName>
    </submittedName>
</protein>
<feature type="region of interest" description="Disordered" evidence="4">
    <location>
        <begin position="170"/>
        <end position="199"/>
    </location>
</feature>
<sequence length="199" mass="20767">MTPNGTGLLTLGERMGLVTTVETGCLEFARTFTYGFGGAESNVAIGVARLGAPATWIGRLGTDATGDLIERRLRAENVTTIAVRDPSLTGLMVKHRRFGTTLTVNYLRAGSAGSRLAADDIPPGCTEVAGVLHVTRITPALSASAGEAVLAAVERARGAGALVSLGLQLPSQDPSADSRDRRSIRSERARGLRRADPQG</sequence>
<name>A0ABT1V5F4_9ACTN</name>
<dbReference type="InterPro" id="IPR011611">
    <property type="entry name" value="PfkB_dom"/>
</dbReference>
<evidence type="ECO:0000256" key="3">
    <source>
        <dbReference type="ARBA" id="ARBA00022777"/>
    </source>
</evidence>
<dbReference type="Proteomes" id="UP001204746">
    <property type="component" value="Unassembled WGS sequence"/>
</dbReference>
<dbReference type="Pfam" id="PF00294">
    <property type="entry name" value="PfkB"/>
    <property type="match status" value="1"/>
</dbReference>
<dbReference type="InterPro" id="IPR029056">
    <property type="entry name" value="Ribokinase-like"/>
</dbReference>
<evidence type="ECO:0000256" key="1">
    <source>
        <dbReference type="ARBA" id="ARBA00010688"/>
    </source>
</evidence>
<evidence type="ECO:0000313" key="6">
    <source>
        <dbReference type="EMBL" id="MCQ8192627.1"/>
    </source>
</evidence>
<evidence type="ECO:0000256" key="2">
    <source>
        <dbReference type="ARBA" id="ARBA00022679"/>
    </source>
</evidence>
<organism evidence="6 7">
    <name type="scientific">Streptomyces rugosispiralis</name>
    <dbReference type="NCBI Taxonomy" id="2967341"/>
    <lineage>
        <taxon>Bacteria</taxon>
        <taxon>Bacillati</taxon>
        <taxon>Actinomycetota</taxon>
        <taxon>Actinomycetes</taxon>
        <taxon>Kitasatosporales</taxon>
        <taxon>Streptomycetaceae</taxon>
        <taxon>Streptomyces</taxon>
    </lineage>
</organism>
<reference evidence="6 7" key="1">
    <citation type="submission" date="2022-07" db="EMBL/GenBank/DDBJ databases">
        <authorList>
            <person name="Phongsopitanun W."/>
            <person name="Tanasupawat S."/>
        </authorList>
    </citation>
    <scope>NUCLEOTIDE SEQUENCE [LARGE SCALE GENOMIC DNA]</scope>
    <source>
        <strain evidence="6 7">RCU-064</strain>
    </source>
</reference>
<keyword evidence="7" id="KW-1185">Reference proteome</keyword>
<feature type="compositionally biased region" description="Basic and acidic residues" evidence="4">
    <location>
        <begin position="176"/>
        <end position="199"/>
    </location>
</feature>
<feature type="domain" description="Carbohydrate kinase PfkB" evidence="5">
    <location>
        <begin position="24"/>
        <end position="154"/>
    </location>
</feature>
<evidence type="ECO:0000259" key="5">
    <source>
        <dbReference type="Pfam" id="PF00294"/>
    </source>
</evidence>
<gene>
    <name evidence="6" type="ORF">NP777_31015</name>
</gene>
<dbReference type="InterPro" id="IPR050306">
    <property type="entry name" value="PfkB_Carbo_kinase"/>
</dbReference>
<keyword evidence="2" id="KW-0808">Transferase</keyword>
<evidence type="ECO:0000313" key="7">
    <source>
        <dbReference type="Proteomes" id="UP001204746"/>
    </source>
</evidence>
<comment type="caution">
    <text evidence="6">The sequence shown here is derived from an EMBL/GenBank/DDBJ whole genome shotgun (WGS) entry which is preliminary data.</text>
</comment>